<name>A0ABQ9GER3_9NEOP</name>
<dbReference type="Proteomes" id="UP001159363">
    <property type="component" value="Chromosome 11"/>
</dbReference>
<proteinExistence type="predicted"/>
<gene>
    <name evidence="1" type="ORF">PR048_027186</name>
</gene>
<organism evidence="1 2">
    <name type="scientific">Dryococelus australis</name>
    <dbReference type="NCBI Taxonomy" id="614101"/>
    <lineage>
        <taxon>Eukaryota</taxon>
        <taxon>Metazoa</taxon>
        <taxon>Ecdysozoa</taxon>
        <taxon>Arthropoda</taxon>
        <taxon>Hexapoda</taxon>
        <taxon>Insecta</taxon>
        <taxon>Pterygota</taxon>
        <taxon>Neoptera</taxon>
        <taxon>Polyneoptera</taxon>
        <taxon>Phasmatodea</taxon>
        <taxon>Verophasmatodea</taxon>
        <taxon>Anareolatae</taxon>
        <taxon>Phasmatidae</taxon>
        <taxon>Eurycanthinae</taxon>
        <taxon>Dryococelus</taxon>
    </lineage>
</organism>
<evidence type="ECO:0000313" key="2">
    <source>
        <dbReference type="Proteomes" id="UP001159363"/>
    </source>
</evidence>
<accession>A0ABQ9GER3</accession>
<protein>
    <submittedName>
        <fullName evidence="1">Uncharacterized protein</fullName>
    </submittedName>
</protein>
<reference evidence="1 2" key="1">
    <citation type="submission" date="2023-02" db="EMBL/GenBank/DDBJ databases">
        <title>LHISI_Scaffold_Assembly.</title>
        <authorList>
            <person name="Stuart O.P."/>
            <person name="Cleave R."/>
            <person name="Magrath M.J.L."/>
            <person name="Mikheyev A.S."/>
        </authorList>
    </citation>
    <scope>NUCLEOTIDE SEQUENCE [LARGE SCALE GENOMIC DNA]</scope>
    <source>
        <strain evidence="1">Daus_M_001</strain>
        <tissue evidence="1">Leg muscle</tissue>
    </source>
</reference>
<keyword evidence="2" id="KW-1185">Reference proteome</keyword>
<comment type="caution">
    <text evidence="1">The sequence shown here is derived from an EMBL/GenBank/DDBJ whole genome shotgun (WGS) entry which is preliminary data.</text>
</comment>
<evidence type="ECO:0000313" key="1">
    <source>
        <dbReference type="EMBL" id="KAJ8870885.1"/>
    </source>
</evidence>
<sequence length="279" mass="29647">MPEGTQNCEGAHAGVAGFGVSPEYIFKKSQPDSSPLELGCLSGVWSRPQSDLQAAEKLSMLCLGSSQCTGGGNDGVLLDPKAANIFGEDNILGLRVRIRGVVVSECCLEAVNFNVTDGLLQIGYLNDSFYIKNLTLDFNLDALKANRVRFQVGSLPDFSTWESCRTMSLISGLSRGSPVSPARAFRSFSILTSFHTHRLLKTSDVNLEGLFGGGDVGDLANRILNDVALDLVLDYKQRIISYATGALVKKANAFLKGKSIDDLGHLINGGVASSAPAAA</sequence>
<dbReference type="EMBL" id="JARBHB010000012">
    <property type="protein sequence ID" value="KAJ8870885.1"/>
    <property type="molecule type" value="Genomic_DNA"/>
</dbReference>